<protein>
    <submittedName>
        <fullName evidence="2">Uncharacterized protein</fullName>
    </submittedName>
</protein>
<evidence type="ECO:0000313" key="2">
    <source>
        <dbReference type="EMBL" id="GAA0866838.1"/>
    </source>
</evidence>
<sequence>MAIHKSKAAGPSNSGIKKVSPTDAPLRFSFQLFDESDEELCPRSFRDGYVQTLMARLKAISSWTVGEFVAPKGKSVRNHTISWEGTSRPKGFGLPEQYEAYTAFQFALTANEHGRVHGLLIDDTFHVVWLDHDHNLYPGG</sequence>
<proteinExistence type="predicted"/>
<dbReference type="EMBL" id="BAAAFE010000010">
    <property type="protein sequence ID" value="GAA0866838.1"/>
    <property type="molecule type" value="Genomic_DNA"/>
</dbReference>
<dbReference type="Proteomes" id="UP001500738">
    <property type="component" value="Unassembled WGS sequence"/>
</dbReference>
<accession>A0ABP3XML4</accession>
<organism evidence="2 3">
    <name type="scientific">Sphingopyxis soli</name>
    <dbReference type="NCBI Taxonomy" id="592051"/>
    <lineage>
        <taxon>Bacteria</taxon>
        <taxon>Pseudomonadati</taxon>
        <taxon>Pseudomonadota</taxon>
        <taxon>Alphaproteobacteria</taxon>
        <taxon>Sphingomonadales</taxon>
        <taxon>Sphingomonadaceae</taxon>
        <taxon>Sphingopyxis</taxon>
    </lineage>
</organism>
<evidence type="ECO:0000256" key="1">
    <source>
        <dbReference type="SAM" id="MobiDB-lite"/>
    </source>
</evidence>
<evidence type="ECO:0000313" key="3">
    <source>
        <dbReference type="Proteomes" id="UP001500738"/>
    </source>
</evidence>
<reference evidence="3" key="1">
    <citation type="journal article" date="2019" name="Int. J. Syst. Evol. Microbiol.">
        <title>The Global Catalogue of Microorganisms (GCM) 10K type strain sequencing project: providing services to taxonomists for standard genome sequencing and annotation.</title>
        <authorList>
            <consortium name="The Broad Institute Genomics Platform"/>
            <consortium name="The Broad Institute Genome Sequencing Center for Infectious Disease"/>
            <person name="Wu L."/>
            <person name="Ma J."/>
        </authorList>
    </citation>
    <scope>NUCLEOTIDE SEQUENCE [LARGE SCALE GENOMIC DNA]</scope>
    <source>
        <strain evidence="3">JCM 15910</strain>
    </source>
</reference>
<gene>
    <name evidence="2" type="ORF">GCM10009115_32120</name>
</gene>
<comment type="caution">
    <text evidence="2">The sequence shown here is derived from an EMBL/GenBank/DDBJ whole genome shotgun (WGS) entry which is preliminary data.</text>
</comment>
<keyword evidence="3" id="KW-1185">Reference proteome</keyword>
<name>A0ABP3XML4_9SPHN</name>
<feature type="region of interest" description="Disordered" evidence="1">
    <location>
        <begin position="1"/>
        <end position="20"/>
    </location>
</feature>